<keyword evidence="2" id="KW-1185">Reference proteome</keyword>
<accession>A0A177YLS1</accession>
<comment type="caution">
    <text evidence="1">The sequence shown here is derived from an EMBL/GenBank/DDBJ whole genome shotgun (WGS) entry which is preliminary data.</text>
</comment>
<reference evidence="1 2" key="1">
    <citation type="submission" date="2016-03" db="EMBL/GenBank/DDBJ databases">
        <title>Genome sequence of Rhodococcus kyotonensis KB10.</title>
        <authorList>
            <person name="Jeong H."/>
            <person name="Hong C.E."/>
            <person name="Jo S.H."/>
            <person name="Park J.M."/>
        </authorList>
    </citation>
    <scope>NUCLEOTIDE SEQUENCE [LARGE SCALE GENOMIC DNA]</scope>
    <source>
        <strain evidence="1 2">KB10</strain>
    </source>
</reference>
<dbReference type="RefSeq" id="WP_068422308.1">
    <property type="nucleotide sequence ID" value="NZ_LVHI01000004.1"/>
</dbReference>
<protein>
    <submittedName>
        <fullName evidence="1">Uncharacterized protein</fullName>
    </submittedName>
</protein>
<organism evidence="1 2">
    <name type="scientific">Rhodococcoides kyotonense</name>
    <dbReference type="NCBI Taxonomy" id="398843"/>
    <lineage>
        <taxon>Bacteria</taxon>
        <taxon>Bacillati</taxon>
        <taxon>Actinomycetota</taxon>
        <taxon>Actinomycetes</taxon>
        <taxon>Mycobacteriales</taxon>
        <taxon>Nocardiaceae</taxon>
        <taxon>Rhodococcoides</taxon>
    </lineage>
</organism>
<dbReference type="AlphaFoldDB" id="A0A177YLS1"/>
<name>A0A177YLS1_9NOCA</name>
<sequence>MERSRFHGEIYGVGTESGVRIVVGHWTDSPLGEFTDIMVEFPDGRRLLLAPSDAVREFVTSTYTFDDTLITPVTFGPEITAGPLTLRVVVGGVTPLGRLLRVIPSTVSTAPWFCALTDPIARVVLRGVRTRGSAGNGRREYYGARDQHRITAASASWDGEDLGALTPVDPPVTFGFGSTPTSPSVTTITTTIDS</sequence>
<dbReference type="EMBL" id="LVHI01000004">
    <property type="protein sequence ID" value="OAK56546.1"/>
    <property type="molecule type" value="Genomic_DNA"/>
</dbReference>
<dbReference type="Proteomes" id="UP000077519">
    <property type="component" value="Unassembled WGS sequence"/>
</dbReference>
<evidence type="ECO:0000313" key="2">
    <source>
        <dbReference type="Proteomes" id="UP000077519"/>
    </source>
</evidence>
<proteinExistence type="predicted"/>
<evidence type="ECO:0000313" key="1">
    <source>
        <dbReference type="EMBL" id="OAK56546.1"/>
    </source>
</evidence>
<gene>
    <name evidence="1" type="ORF">A3K89_16990</name>
</gene>